<keyword evidence="4" id="KW-1185">Reference proteome</keyword>
<dbReference type="EMBL" id="JARYMX010000001">
    <property type="protein sequence ID" value="KAJ9567913.1"/>
    <property type="molecule type" value="Genomic_DNA"/>
</dbReference>
<accession>A0AA38TVS1</accession>
<comment type="caution">
    <text evidence="3">The sequence shown here is derived from an EMBL/GenBank/DDBJ whole genome shotgun (WGS) entry which is preliminary data.</text>
</comment>
<feature type="transmembrane region" description="Helical" evidence="1">
    <location>
        <begin position="92"/>
        <end position="116"/>
    </location>
</feature>
<evidence type="ECO:0008006" key="5">
    <source>
        <dbReference type="Google" id="ProtNLM"/>
    </source>
</evidence>
<feature type="chain" id="PRO_5041293361" description="Transmembrane protein" evidence="2">
    <location>
        <begin position="20"/>
        <end position="393"/>
    </location>
</feature>
<protein>
    <recommendedName>
        <fullName evidence="5">Transmembrane protein</fullName>
    </recommendedName>
</protein>
<organism evidence="3 4">
    <name type="scientific">Centaurea solstitialis</name>
    <name type="common">yellow star-thistle</name>
    <dbReference type="NCBI Taxonomy" id="347529"/>
    <lineage>
        <taxon>Eukaryota</taxon>
        <taxon>Viridiplantae</taxon>
        <taxon>Streptophyta</taxon>
        <taxon>Embryophyta</taxon>
        <taxon>Tracheophyta</taxon>
        <taxon>Spermatophyta</taxon>
        <taxon>Magnoliopsida</taxon>
        <taxon>eudicotyledons</taxon>
        <taxon>Gunneridae</taxon>
        <taxon>Pentapetalae</taxon>
        <taxon>asterids</taxon>
        <taxon>campanulids</taxon>
        <taxon>Asterales</taxon>
        <taxon>Asteraceae</taxon>
        <taxon>Carduoideae</taxon>
        <taxon>Cardueae</taxon>
        <taxon>Centaureinae</taxon>
        <taxon>Centaurea</taxon>
    </lineage>
</organism>
<feature type="transmembrane region" description="Helical" evidence="1">
    <location>
        <begin position="277"/>
        <end position="309"/>
    </location>
</feature>
<keyword evidence="1" id="KW-1133">Transmembrane helix</keyword>
<feature type="transmembrane region" description="Helical" evidence="1">
    <location>
        <begin position="168"/>
        <end position="187"/>
    </location>
</feature>
<feature type="signal peptide" evidence="2">
    <location>
        <begin position="1"/>
        <end position="19"/>
    </location>
</feature>
<evidence type="ECO:0000313" key="4">
    <source>
        <dbReference type="Proteomes" id="UP001172457"/>
    </source>
</evidence>
<dbReference type="AlphaFoldDB" id="A0AA38TVS1"/>
<dbReference type="GO" id="GO:0005886">
    <property type="term" value="C:plasma membrane"/>
    <property type="evidence" value="ECO:0007669"/>
    <property type="project" value="TreeGrafter"/>
</dbReference>
<sequence>MVSLKPLLFLLLITVSFHAITPDQNQQQKSNPARVQRSVLETGSENNNGNLILAEKRTKRKDPKNDFKYYTGGWNISDHHYFSSVSFTAFPLYGIAAIWFTGFGLFLLVIGCYYCCYRRKIPYGYSRTAYALSLAFLALFTIAAIYIHYEWLVWLLGFSKYLGLLMNFPHGLISHHWCFSVGCVILYTGQGEFHKSTTDTLEFVVRQSKDTVHNLNNVLDILATAKGIGVDQVSLPSDMKNNIDRVDKMINDATRDLDSDTKENEKHIKDVLNSVRLALIIVAAVMLLVALLGFVFSIFGLQVLVYIVMGDTCVAMDEWVQNPTAHTALDDILPCVDNTTAQETVFQSKDVTFQLVEIVNKIINNVANIDPPPFPGFLSYNQSVLWFPSFVTR</sequence>
<keyword evidence="1" id="KW-0812">Transmembrane</keyword>
<proteinExistence type="predicted"/>
<feature type="transmembrane region" description="Helical" evidence="1">
    <location>
        <begin position="128"/>
        <end position="148"/>
    </location>
</feature>
<dbReference type="Proteomes" id="UP001172457">
    <property type="component" value="Chromosome 1"/>
</dbReference>
<keyword evidence="1" id="KW-0472">Membrane</keyword>
<reference evidence="3" key="1">
    <citation type="submission" date="2023-03" db="EMBL/GenBank/DDBJ databases">
        <title>Chromosome-scale reference genome and RAD-based genetic map of yellow starthistle (Centaurea solstitialis) reveal putative structural variation and QTLs associated with invader traits.</title>
        <authorList>
            <person name="Reatini B."/>
            <person name="Cang F.A."/>
            <person name="Jiang Q."/>
            <person name="Mckibben M.T.W."/>
            <person name="Barker M.S."/>
            <person name="Rieseberg L.H."/>
            <person name="Dlugosch K.M."/>
        </authorList>
    </citation>
    <scope>NUCLEOTIDE SEQUENCE</scope>
    <source>
        <strain evidence="3">CAN-66</strain>
        <tissue evidence="3">Leaf</tissue>
    </source>
</reference>
<keyword evidence="2" id="KW-0732">Signal</keyword>
<dbReference type="GO" id="GO:0009506">
    <property type="term" value="C:plasmodesma"/>
    <property type="evidence" value="ECO:0007669"/>
    <property type="project" value="TreeGrafter"/>
</dbReference>
<dbReference type="PANTHER" id="PTHR31414">
    <property type="entry name" value="TRANSMEMBRANE PROTEIN DDB_G0292058"/>
    <property type="match status" value="1"/>
</dbReference>
<dbReference type="PANTHER" id="PTHR31414:SF32">
    <property type="entry name" value="TRANSMEMBRANE PROTEIN"/>
    <property type="match status" value="1"/>
</dbReference>
<name>A0AA38TVS1_9ASTR</name>
<evidence type="ECO:0000313" key="3">
    <source>
        <dbReference type="EMBL" id="KAJ9567913.1"/>
    </source>
</evidence>
<evidence type="ECO:0000256" key="1">
    <source>
        <dbReference type="SAM" id="Phobius"/>
    </source>
</evidence>
<gene>
    <name evidence="3" type="ORF">OSB04_003879</name>
</gene>
<dbReference type="InterPro" id="IPR040283">
    <property type="entry name" value="DDB_G0292058-like"/>
</dbReference>
<evidence type="ECO:0000256" key="2">
    <source>
        <dbReference type="SAM" id="SignalP"/>
    </source>
</evidence>